<dbReference type="EMBL" id="FNKQ01000002">
    <property type="protein sequence ID" value="SDQ45401.1"/>
    <property type="molecule type" value="Genomic_DNA"/>
</dbReference>
<feature type="transmembrane region" description="Helical" evidence="1">
    <location>
        <begin position="35"/>
        <end position="65"/>
    </location>
</feature>
<dbReference type="Proteomes" id="UP000199289">
    <property type="component" value="Unassembled WGS sequence"/>
</dbReference>
<dbReference type="AlphaFoldDB" id="A0A1H1B0V2"/>
<accession>A0A1H1B0V2</accession>
<keyword evidence="1" id="KW-0812">Transmembrane</keyword>
<name>A0A1H1B0V2_9EURY</name>
<evidence type="ECO:0000313" key="3">
    <source>
        <dbReference type="Proteomes" id="UP000199289"/>
    </source>
</evidence>
<reference evidence="3" key="1">
    <citation type="submission" date="2016-10" db="EMBL/GenBank/DDBJ databases">
        <authorList>
            <person name="Varghese N."/>
            <person name="Submissions S."/>
        </authorList>
    </citation>
    <scope>NUCLEOTIDE SEQUENCE [LARGE SCALE GENOMIC DNA]</scope>
    <source>
        <strain evidence="3">CGMCC 1.12397</strain>
    </source>
</reference>
<protein>
    <submittedName>
        <fullName evidence="2">Uncharacterized protein</fullName>
    </submittedName>
</protein>
<keyword evidence="1" id="KW-1133">Transmembrane helix</keyword>
<gene>
    <name evidence="2" type="ORF">SAMN05216278_1576</name>
</gene>
<sequence>MSRPDTDSSYRPRTLVPARVLRPSDPSSSAAKAGFVVSVAAVVVAVAAASFPLAAVAVVAAYALVRAVVGAVRRRSRRTADGTTVNVPGVAVEVTVARTDGE</sequence>
<keyword evidence="1" id="KW-0472">Membrane</keyword>
<evidence type="ECO:0000256" key="1">
    <source>
        <dbReference type="SAM" id="Phobius"/>
    </source>
</evidence>
<proteinExistence type="predicted"/>
<evidence type="ECO:0000313" key="2">
    <source>
        <dbReference type="EMBL" id="SDQ45401.1"/>
    </source>
</evidence>
<dbReference type="RefSeq" id="WP_092535485.1">
    <property type="nucleotide sequence ID" value="NZ_FNKQ01000002.1"/>
</dbReference>
<organism evidence="2 3">
    <name type="scientific">Halopelagius longus</name>
    <dbReference type="NCBI Taxonomy" id="1236180"/>
    <lineage>
        <taxon>Archaea</taxon>
        <taxon>Methanobacteriati</taxon>
        <taxon>Methanobacteriota</taxon>
        <taxon>Stenosarchaea group</taxon>
        <taxon>Halobacteria</taxon>
        <taxon>Halobacteriales</taxon>
        <taxon>Haloferacaceae</taxon>
    </lineage>
</organism>